<evidence type="ECO:0000313" key="3">
    <source>
        <dbReference type="Proteomes" id="UP000797356"/>
    </source>
</evidence>
<dbReference type="InterPro" id="IPR036770">
    <property type="entry name" value="Ankyrin_rpt-contain_sf"/>
</dbReference>
<sequence length="88" mass="9537">MYLASKGDCFGGWRWGGVYPRSFGSDVVVNFKGIDGRTAPHVTGCQGLPDVVNFLLLCGAVVDPKDRRGSTSFEIKFLETDLDFGSVC</sequence>
<accession>A0A8K0MZS9</accession>
<dbReference type="Proteomes" id="UP000797356">
    <property type="component" value="Chromosome 3"/>
</dbReference>
<proteinExistence type="predicted"/>
<keyword evidence="3" id="KW-1185">Reference proteome</keyword>
<comment type="caution">
    <text evidence="2">The sequence shown here is derived from an EMBL/GenBank/DDBJ whole genome shotgun (WGS) entry which is preliminary data.</text>
</comment>
<name>A0A8K0MZS9_COCNU</name>
<evidence type="ECO:0000256" key="1">
    <source>
        <dbReference type="PROSITE-ProRule" id="PRU00023"/>
    </source>
</evidence>
<keyword evidence="2" id="KW-0401">Integrin</keyword>
<dbReference type="EMBL" id="CM017874">
    <property type="protein sequence ID" value="KAG1335291.1"/>
    <property type="molecule type" value="Genomic_DNA"/>
</dbReference>
<dbReference type="GO" id="GO:0016301">
    <property type="term" value="F:kinase activity"/>
    <property type="evidence" value="ECO:0007669"/>
    <property type="project" value="UniProtKB-KW"/>
</dbReference>
<protein>
    <submittedName>
        <fullName evidence="2">Putative Integrin-linked protein kinase 1</fullName>
    </submittedName>
</protein>
<organism evidence="2 3">
    <name type="scientific">Cocos nucifera</name>
    <name type="common">Coconut palm</name>
    <dbReference type="NCBI Taxonomy" id="13894"/>
    <lineage>
        <taxon>Eukaryota</taxon>
        <taxon>Viridiplantae</taxon>
        <taxon>Streptophyta</taxon>
        <taxon>Embryophyta</taxon>
        <taxon>Tracheophyta</taxon>
        <taxon>Spermatophyta</taxon>
        <taxon>Magnoliopsida</taxon>
        <taxon>Liliopsida</taxon>
        <taxon>Arecaceae</taxon>
        <taxon>Arecoideae</taxon>
        <taxon>Cocoseae</taxon>
        <taxon>Attaleinae</taxon>
        <taxon>Cocos</taxon>
    </lineage>
</organism>
<gene>
    <name evidence="2" type="ORF">COCNU_03G014100</name>
</gene>
<dbReference type="OrthoDB" id="194358at2759"/>
<reference evidence="2" key="2">
    <citation type="submission" date="2019-07" db="EMBL/GenBank/DDBJ databases">
        <authorList>
            <person name="Yang Y."/>
            <person name="Bocs S."/>
            <person name="Baudouin L."/>
        </authorList>
    </citation>
    <scope>NUCLEOTIDE SEQUENCE</scope>
    <source>
        <tissue evidence="2">Spear leaf of Hainan Tall coconut</tissue>
    </source>
</reference>
<evidence type="ECO:0000313" key="2">
    <source>
        <dbReference type="EMBL" id="KAG1335291.1"/>
    </source>
</evidence>
<reference evidence="2" key="1">
    <citation type="journal article" date="2017" name="Gigascience">
        <title>The genome draft of coconut (Cocos nucifera).</title>
        <authorList>
            <person name="Xiao Y."/>
            <person name="Xu P."/>
            <person name="Fan H."/>
            <person name="Baudouin L."/>
            <person name="Xia W."/>
            <person name="Bocs S."/>
            <person name="Xu J."/>
            <person name="Li Q."/>
            <person name="Guo A."/>
            <person name="Zhou L."/>
            <person name="Li J."/>
            <person name="Wu Y."/>
            <person name="Ma Z."/>
            <person name="Armero A."/>
            <person name="Issali A.E."/>
            <person name="Liu N."/>
            <person name="Peng M."/>
            <person name="Yang Y."/>
        </authorList>
    </citation>
    <scope>NUCLEOTIDE SEQUENCE</scope>
    <source>
        <tissue evidence="2">Spear leaf of Hainan Tall coconut</tissue>
    </source>
</reference>
<dbReference type="PROSITE" id="PS50088">
    <property type="entry name" value="ANK_REPEAT"/>
    <property type="match status" value="1"/>
</dbReference>
<dbReference type="Gene3D" id="1.25.40.20">
    <property type="entry name" value="Ankyrin repeat-containing domain"/>
    <property type="match status" value="1"/>
</dbReference>
<keyword evidence="2" id="KW-0418">Kinase</keyword>
<feature type="repeat" description="ANK" evidence="1">
    <location>
        <begin position="35"/>
        <end position="67"/>
    </location>
</feature>
<keyword evidence="1" id="KW-0040">ANK repeat</keyword>
<dbReference type="GO" id="GO:0007229">
    <property type="term" value="P:integrin-mediated signaling pathway"/>
    <property type="evidence" value="ECO:0007669"/>
    <property type="project" value="UniProtKB-KW"/>
</dbReference>
<dbReference type="InterPro" id="IPR002110">
    <property type="entry name" value="Ankyrin_rpt"/>
</dbReference>
<dbReference type="SUPFAM" id="SSF48403">
    <property type="entry name" value="Ankyrin repeat"/>
    <property type="match status" value="1"/>
</dbReference>
<keyword evidence="2" id="KW-0808">Transferase</keyword>
<dbReference type="AlphaFoldDB" id="A0A8K0MZS9"/>